<accession>A0ABS9TXK7</accession>
<comment type="caution">
    <text evidence="2">The sequence shown here is derived from an EMBL/GenBank/DDBJ whole genome shotgun (WGS) entry which is preliminary data.</text>
</comment>
<dbReference type="GO" id="GO:0016829">
    <property type="term" value="F:lyase activity"/>
    <property type="evidence" value="ECO:0007669"/>
    <property type="project" value="UniProtKB-KW"/>
</dbReference>
<evidence type="ECO:0000256" key="1">
    <source>
        <dbReference type="SAM" id="SignalP"/>
    </source>
</evidence>
<dbReference type="Pfam" id="PF13385">
    <property type="entry name" value="Laminin_G_3"/>
    <property type="match status" value="1"/>
</dbReference>
<dbReference type="Gene3D" id="2.60.120.200">
    <property type="match status" value="1"/>
</dbReference>
<name>A0ABS9TXK7_9MICC</name>
<dbReference type="RefSeq" id="WP_241050983.1">
    <property type="nucleotide sequence ID" value="NZ_JAKZBV010000001.1"/>
</dbReference>
<gene>
    <name evidence="2" type="ORF">L0M17_02745</name>
</gene>
<sequence length="249" mass="25936">MPSSRQLIRVLAAAAALTLPVAGGSAVLAAPANAVTCLPGTSTPTDGYPGTVVTANNFESGTLSGYSVQTSGTGTATVSSARAHDGACSAYLHVTSDPGSLADFSAALPSGTRQVYAEAWFNITTAGLSGNDVPYFRFFSGSTRFVDVYRYNSNGQLWLRVLAPSGSFTYTRLLSSSISLGAWHHVVMHVIPNGSASTVEVWFDGLKVYSSSSVSTVASSATKVQLGAEHYQQMGDSYIDDLIIKSVAN</sequence>
<keyword evidence="3" id="KW-1185">Reference proteome</keyword>
<evidence type="ECO:0000313" key="2">
    <source>
        <dbReference type="EMBL" id="MCH6468912.1"/>
    </source>
</evidence>
<protein>
    <submittedName>
        <fullName evidence="2">Polysaccharide lyase</fullName>
    </submittedName>
</protein>
<organism evidence="2 3">
    <name type="scientific">Sinomonas terrae</name>
    <dbReference type="NCBI Taxonomy" id="2908838"/>
    <lineage>
        <taxon>Bacteria</taxon>
        <taxon>Bacillati</taxon>
        <taxon>Actinomycetota</taxon>
        <taxon>Actinomycetes</taxon>
        <taxon>Micrococcales</taxon>
        <taxon>Micrococcaceae</taxon>
        <taxon>Sinomonas</taxon>
    </lineage>
</organism>
<dbReference type="SUPFAM" id="SSF49899">
    <property type="entry name" value="Concanavalin A-like lectins/glucanases"/>
    <property type="match status" value="1"/>
</dbReference>
<reference evidence="2 3" key="1">
    <citation type="submission" date="2022-03" db="EMBL/GenBank/DDBJ databases">
        <title>Sinomonas sp. isolated from a soil.</title>
        <authorList>
            <person name="Han J."/>
            <person name="Kim D.-U."/>
        </authorList>
    </citation>
    <scope>NUCLEOTIDE SEQUENCE [LARGE SCALE GENOMIC DNA]</scope>
    <source>
        <strain evidence="2 3">5-5</strain>
    </source>
</reference>
<feature type="chain" id="PRO_5045483698" evidence="1">
    <location>
        <begin position="35"/>
        <end position="249"/>
    </location>
</feature>
<keyword evidence="2" id="KW-0456">Lyase</keyword>
<keyword evidence="1" id="KW-0732">Signal</keyword>
<feature type="signal peptide" evidence="1">
    <location>
        <begin position="1"/>
        <end position="34"/>
    </location>
</feature>
<proteinExistence type="predicted"/>
<dbReference type="InterPro" id="IPR013320">
    <property type="entry name" value="ConA-like_dom_sf"/>
</dbReference>
<evidence type="ECO:0000313" key="3">
    <source>
        <dbReference type="Proteomes" id="UP001202922"/>
    </source>
</evidence>
<dbReference type="EMBL" id="JAKZBV010000001">
    <property type="protein sequence ID" value="MCH6468912.1"/>
    <property type="molecule type" value="Genomic_DNA"/>
</dbReference>
<dbReference type="Proteomes" id="UP001202922">
    <property type="component" value="Unassembled WGS sequence"/>
</dbReference>